<sequence length="454" mass="51563">MVNPGAHRGRSWIALLLLTLSFCAALLWIFSLRLESGDFLPAYSSLRKDPMGTAVLYESLQKSGLKVERNHEPFSNTLSGHNTTLLVIGHKEGPVNLFRDKITQETITSFVEQGGRLVITTGSVFSSEPKKKPESSLSEEDKEQEKQDGDQQQEEQVTEKTTPEGTEVGKEETTAEDKKNKEDDAPPPPAWAVHTGFPEKNEEQDEKVDPPPATATGKLAGKQLRVTWPDRLVFKDLFKNQDDQWQVLLTLEEEPVLIERQLGRGSIVLATSSFFLSNEAMLRDRQVSLIKWLLGSPSQLIVDEFHHGLRSRKSVVSLVRSHNLHGIILGLFLLAVLFLWKNSSSLLPRSSGQQVRPHTGRNQFEGMVNTLRLHHPDNLVGLALQQWERGNRKWCENHPEQLEKMRQIAEPHPGPRTKAQNKAINREEKQIEQYRAITRILHENNKRTHQQRTL</sequence>
<reference evidence="4" key="1">
    <citation type="journal article" date="2024" name="Syst. Appl. Microbiol.">
        <title>First single-strain enrichments of Electrothrix cable bacteria, description of E. aestuarii sp. nov. and E. rattekaaiensis sp. nov., and proposal of a cable bacteria taxonomy following the rules of the SeqCode.</title>
        <authorList>
            <person name="Plum-Jensen L.E."/>
            <person name="Schramm A."/>
            <person name="Marshall I.P.G."/>
        </authorList>
    </citation>
    <scope>NUCLEOTIDE SEQUENCE</scope>
    <source>
        <strain evidence="4">Rat1</strain>
    </source>
</reference>
<organism evidence="4">
    <name type="scientific">Candidatus Electrothrix aestuarii</name>
    <dbReference type="NCBI Taxonomy" id="3062594"/>
    <lineage>
        <taxon>Bacteria</taxon>
        <taxon>Pseudomonadati</taxon>
        <taxon>Thermodesulfobacteriota</taxon>
        <taxon>Desulfobulbia</taxon>
        <taxon>Desulfobulbales</taxon>
        <taxon>Desulfobulbaceae</taxon>
        <taxon>Candidatus Electrothrix</taxon>
    </lineage>
</organism>
<feature type="compositionally biased region" description="Basic and acidic residues" evidence="1">
    <location>
        <begin position="157"/>
        <end position="184"/>
    </location>
</feature>
<evidence type="ECO:0000256" key="1">
    <source>
        <dbReference type="SAM" id="MobiDB-lite"/>
    </source>
</evidence>
<evidence type="ECO:0000313" key="4">
    <source>
        <dbReference type="EMBL" id="XCN73738.1"/>
    </source>
</evidence>
<dbReference type="AlphaFoldDB" id="A0AAU8LXW0"/>
<feature type="transmembrane region" description="Helical" evidence="2">
    <location>
        <begin position="12"/>
        <end position="30"/>
    </location>
</feature>
<dbReference type="Pfam" id="PF14258">
    <property type="entry name" value="DUF4350"/>
    <property type="match status" value="1"/>
</dbReference>
<keyword evidence="2" id="KW-0812">Transmembrane</keyword>
<dbReference type="KEGG" id="eaj:Q3M24_03000"/>
<keyword evidence="2" id="KW-1133">Transmembrane helix</keyword>
<name>A0AAU8LXW0_9BACT</name>
<protein>
    <submittedName>
        <fullName evidence="4">DUF4350 domain-containing protein</fullName>
    </submittedName>
</protein>
<feature type="region of interest" description="Disordered" evidence="1">
    <location>
        <begin position="122"/>
        <end position="217"/>
    </location>
</feature>
<evidence type="ECO:0000256" key="2">
    <source>
        <dbReference type="SAM" id="Phobius"/>
    </source>
</evidence>
<dbReference type="EMBL" id="CP159373">
    <property type="protein sequence ID" value="XCN73738.1"/>
    <property type="molecule type" value="Genomic_DNA"/>
</dbReference>
<accession>A0AAU8LXW0</accession>
<keyword evidence="2" id="KW-0472">Membrane</keyword>
<feature type="domain" description="DUF4350" evidence="3">
    <location>
        <begin position="47"/>
        <end position="294"/>
    </location>
</feature>
<proteinExistence type="predicted"/>
<dbReference type="InterPro" id="IPR025646">
    <property type="entry name" value="DUF4350"/>
</dbReference>
<reference evidence="4" key="2">
    <citation type="submission" date="2024-06" db="EMBL/GenBank/DDBJ databases">
        <authorList>
            <person name="Plum-Jensen L.E."/>
            <person name="Schramm A."/>
            <person name="Marshall I.P.G."/>
        </authorList>
    </citation>
    <scope>NUCLEOTIDE SEQUENCE</scope>
    <source>
        <strain evidence="4">Rat1</strain>
    </source>
</reference>
<evidence type="ECO:0000259" key="3">
    <source>
        <dbReference type="Pfam" id="PF14258"/>
    </source>
</evidence>
<gene>
    <name evidence="4" type="ORF">Q3M24_03000</name>
</gene>